<evidence type="ECO:0000313" key="2">
    <source>
        <dbReference type="Proteomes" id="UP001163603"/>
    </source>
</evidence>
<evidence type="ECO:0000313" key="1">
    <source>
        <dbReference type="EMBL" id="KAJ0052279.1"/>
    </source>
</evidence>
<protein>
    <submittedName>
        <fullName evidence="1">Uncharacterized protein</fullName>
    </submittedName>
</protein>
<dbReference type="Proteomes" id="UP001163603">
    <property type="component" value="Chromosome 1"/>
</dbReference>
<comment type="caution">
    <text evidence="1">The sequence shown here is derived from an EMBL/GenBank/DDBJ whole genome shotgun (WGS) entry which is preliminary data.</text>
</comment>
<organism evidence="1 2">
    <name type="scientific">Pistacia integerrima</name>
    <dbReference type="NCBI Taxonomy" id="434235"/>
    <lineage>
        <taxon>Eukaryota</taxon>
        <taxon>Viridiplantae</taxon>
        <taxon>Streptophyta</taxon>
        <taxon>Embryophyta</taxon>
        <taxon>Tracheophyta</taxon>
        <taxon>Spermatophyta</taxon>
        <taxon>Magnoliopsida</taxon>
        <taxon>eudicotyledons</taxon>
        <taxon>Gunneridae</taxon>
        <taxon>Pentapetalae</taxon>
        <taxon>rosids</taxon>
        <taxon>malvids</taxon>
        <taxon>Sapindales</taxon>
        <taxon>Anacardiaceae</taxon>
        <taxon>Pistacia</taxon>
    </lineage>
</organism>
<proteinExistence type="predicted"/>
<reference evidence="2" key="1">
    <citation type="journal article" date="2023" name="G3 (Bethesda)">
        <title>Genome assembly and association tests identify interacting loci associated with vigor, precocity, and sex in interspecific pistachio rootstocks.</title>
        <authorList>
            <person name="Palmer W."/>
            <person name="Jacygrad E."/>
            <person name="Sagayaradj S."/>
            <person name="Cavanaugh K."/>
            <person name="Han R."/>
            <person name="Bertier L."/>
            <person name="Beede B."/>
            <person name="Kafkas S."/>
            <person name="Golino D."/>
            <person name="Preece J."/>
            <person name="Michelmore R."/>
        </authorList>
    </citation>
    <scope>NUCLEOTIDE SEQUENCE [LARGE SCALE GENOMIC DNA]</scope>
</reference>
<sequence>MAIIENDGFSSLPDELVILIISFLPFIDAFRLCLLRKEWHKRALWLHCPNFELFEADFTFPGARQYSFNVGKRVRSMELKRFGKLRFVDFLNKAVNGLTSPALSKFSFRMFYSTQYQENVDKWINVALSKYVEELSLDFSDGDPIDPQPLLLNAPQYVLPNFFYENGRSIRVLNLNSCGLGSFNFQNFIGLSSLTLARVRLHWEEIAPLLAACPLLESLCLVECYRVIKIDMSFVLLRLKRLIIRHCVPVTLGVELCLPKLQYFEYAGRMVLLNLSKLDEIQEVVLDYRLDFFYPYEAEDIVALFSGFADARILKVCTSALKKFSKDYLLYCKPPAHILHIEHLTLKTCLGRYELPAIMCLLRSSPHLKTLSILSSLMELTEYQDFMYNRYSDRLPEGIWTKKGWRLDNLERVEMQGFTAKKIEVDLLKFILRKSRFLQKLIVKPLIRGSSSENSKALKDLKDVAVASGQAVIKWY</sequence>
<keyword evidence="2" id="KW-1185">Reference proteome</keyword>
<accession>A0ACC0ZK85</accession>
<dbReference type="EMBL" id="CM047736">
    <property type="protein sequence ID" value="KAJ0052279.1"/>
    <property type="molecule type" value="Genomic_DNA"/>
</dbReference>
<name>A0ACC0ZK85_9ROSI</name>
<gene>
    <name evidence="1" type="ORF">Pint_02054</name>
</gene>